<reference evidence="5 6" key="1">
    <citation type="submission" date="2019-07" db="EMBL/GenBank/DDBJ databases">
        <title>Quadrisphaera sp. strain DD2A genome sequencing and assembly.</title>
        <authorList>
            <person name="Kim I."/>
        </authorList>
    </citation>
    <scope>NUCLEOTIDE SEQUENCE [LARGE SCALE GENOMIC DNA]</scope>
    <source>
        <strain evidence="5 6">DD2A</strain>
    </source>
</reference>
<dbReference type="RefSeq" id="WP_147924610.1">
    <property type="nucleotide sequence ID" value="NZ_VKAC01000001.1"/>
</dbReference>
<dbReference type="SUPFAM" id="SSF48008">
    <property type="entry name" value="GntR ligand-binding domain-like"/>
    <property type="match status" value="1"/>
</dbReference>
<dbReference type="SMART" id="SM00345">
    <property type="entry name" value="HTH_GNTR"/>
    <property type="match status" value="1"/>
</dbReference>
<dbReference type="SUPFAM" id="SSF46785">
    <property type="entry name" value="Winged helix' DNA-binding domain"/>
    <property type="match status" value="1"/>
</dbReference>
<evidence type="ECO:0000259" key="4">
    <source>
        <dbReference type="PROSITE" id="PS50949"/>
    </source>
</evidence>
<dbReference type="InterPro" id="IPR036390">
    <property type="entry name" value="WH_DNA-bd_sf"/>
</dbReference>
<dbReference type="PANTHER" id="PTHR43537:SF45">
    <property type="entry name" value="GNTR FAMILY REGULATORY PROTEIN"/>
    <property type="match status" value="1"/>
</dbReference>
<name>A0A5C8ZLH9_9ACTN</name>
<dbReference type="Pfam" id="PF00392">
    <property type="entry name" value="GntR"/>
    <property type="match status" value="1"/>
</dbReference>
<dbReference type="InterPro" id="IPR008920">
    <property type="entry name" value="TF_FadR/GntR_C"/>
</dbReference>
<comment type="caution">
    <text evidence="5">The sequence shown here is derived from an EMBL/GenBank/DDBJ whole genome shotgun (WGS) entry which is preliminary data.</text>
</comment>
<dbReference type="Pfam" id="PF07729">
    <property type="entry name" value="FCD"/>
    <property type="match status" value="1"/>
</dbReference>
<dbReference type="SMART" id="SM00895">
    <property type="entry name" value="FCD"/>
    <property type="match status" value="1"/>
</dbReference>
<gene>
    <name evidence="5" type="ORF">FMM08_01900</name>
</gene>
<dbReference type="PANTHER" id="PTHR43537">
    <property type="entry name" value="TRANSCRIPTIONAL REGULATOR, GNTR FAMILY"/>
    <property type="match status" value="1"/>
</dbReference>
<accession>A0A5C8ZLH9</accession>
<keyword evidence="2" id="KW-0238">DNA-binding</keyword>
<keyword evidence="3" id="KW-0804">Transcription</keyword>
<evidence type="ECO:0000256" key="1">
    <source>
        <dbReference type="ARBA" id="ARBA00023015"/>
    </source>
</evidence>
<sequence>MVDVRPLAMGEQIAHQLRREILTGAVEDGLHLAEDALAARFDVSRGPVRDALRQLEIEGLVENRRKRLYARPLDMEELDELYALRGALEGLAIRLAVERAEPQEWDAVQRVVDRMRTAAETGDGEAFATADMDFHGSFYALARNRRLLEAWKPYHRTFSVLVQMSDTRDLAAATEDHQEFLDVVRTGDVSAAVARLDQHLQSAKGRLRDVLGAA</sequence>
<dbReference type="Gene3D" id="1.10.10.10">
    <property type="entry name" value="Winged helix-like DNA-binding domain superfamily/Winged helix DNA-binding domain"/>
    <property type="match status" value="1"/>
</dbReference>
<dbReference type="GO" id="GO:0003700">
    <property type="term" value="F:DNA-binding transcription factor activity"/>
    <property type="evidence" value="ECO:0007669"/>
    <property type="project" value="InterPro"/>
</dbReference>
<dbReference type="PROSITE" id="PS50949">
    <property type="entry name" value="HTH_GNTR"/>
    <property type="match status" value="1"/>
</dbReference>
<dbReference type="InterPro" id="IPR000524">
    <property type="entry name" value="Tscrpt_reg_HTH_GntR"/>
</dbReference>
<dbReference type="InterPro" id="IPR011711">
    <property type="entry name" value="GntR_C"/>
</dbReference>
<dbReference type="GO" id="GO:0003677">
    <property type="term" value="F:DNA binding"/>
    <property type="evidence" value="ECO:0007669"/>
    <property type="project" value="UniProtKB-KW"/>
</dbReference>
<protein>
    <submittedName>
        <fullName evidence="5">GntR family transcriptional regulator</fullName>
    </submittedName>
</protein>
<evidence type="ECO:0000313" key="5">
    <source>
        <dbReference type="EMBL" id="TXR57999.1"/>
    </source>
</evidence>
<evidence type="ECO:0000256" key="2">
    <source>
        <dbReference type="ARBA" id="ARBA00023125"/>
    </source>
</evidence>
<proteinExistence type="predicted"/>
<dbReference type="Proteomes" id="UP000321234">
    <property type="component" value="Unassembled WGS sequence"/>
</dbReference>
<keyword evidence="1" id="KW-0805">Transcription regulation</keyword>
<dbReference type="PRINTS" id="PR00035">
    <property type="entry name" value="HTHGNTR"/>
</dbReference>
<dbReference type="Gene3D" id="1.20.120.530">
    <property type="entry name" value="GntR ligand-binding domain-like"/>
    <property type="match status" value="1"/>
</dbReference>
<dbReference type="InterPro" id="IPR036388">
    <property type="entry name" value="WH-like_DNA-bd_sf"/>
</dbReference>
<feature type="domain" description="HTH gntR-type" evidence="4">
    <location>
        <begin position="7"/>
        <end position="78"/>
    </location>
</feature>
<dbReference type="AlphaFoldDB" id="A0A5C8ZLH9"/>
<dbReference type="EMBL" id="VKAC01000001">
    <property type="protein sequence ID" value="TXR57999.1"/>
    <property type="molecule type" value="Genomic_DNA"/>
</dbReference>
<evidence type="ECO:0000256" key="3">
    <source>
        <dbReference type="ARBA" id="ARBA00023163"/>
    </source>
</evidence>
<dbReference type="OrthoDB" id="5182935at2"/>
<evidence type="ECO:0000313" key="6">
    <source>
        <dbReference type="Proteomes" id="UP000321234"/>
    </source>
</evidence>
<organism evidence="5 6">
    <name type="scientific">Quadrisphaera setariae</name>
    <dbReference type="NCBI Taxonomy" id="2593304"/>
    <lineage>
        <taxon>Bacteria</taxon>
        <taxon>Bacillati</taxon>
        <taxon>Actinomycetota</taxon>
        <taxon>Actinomycetes</taxon>
        <taxon>Kineosporiales</taxon>
        <taxon>Kineosporiaceae</taxon>
        <taxon>Quadrisphaera</taxon>
    </lineage>
</organism>
<keyword evidence="6" id="KW-1185">Reference proteome</keyword>
<dbReference type="CDD" id="cd07377">
    <property type="entry name" value="WHTH_GntR"/>
    <property type="match status" value="1"/>
</dbReference>